<sequence length="379" mass="44189">MLSPSWDRISQNLKAEIIYHVGFDKATLHNASLGFGRRMRYVCQQRLFTKLRFSVEDAVSGRLNHAEIFLQSRPDLLNAVKDLIIACEDDRRIFQRGLFLEITEGLVNSLELHQLEVYRYTQEASSHTLHSDNHRLICILKLVAQKGVRKVLMVHCRMSPQMWFRSLEFWDNLQLLCLENCSAIECGQVGSVGQGSRLPNNPDLTIELLSCDYTIVQVLTWTFENRHHVRAKCLKVTDDHQDGDHELDLLIRYLQPTSFVWRGYDDGYEDRISPTLRTLAYSCHQMTEILLELDMRHLDTELKAALSFAPKRWTFTEKKKYRRGETVVKAGTMRMQSSVDMRLRQRFHSLRRAVKNYSGVEALVKAMFNVEPAQFRTYD</sequence>
<evidence type="ECO:0008006" key="3">
    <source>
        <dbReference type="Google" id="ProtNLM"/>
    </source>
</evidence>
<dbReference type="Proteomes" id="UP001498398">
    <property type="component" value="Unassembled WGS sequence"/>
</dbReference>
<protein>
    <recommendedName>
        <fullName evidence="3">F-box domain-containing protein</fullName>
    </recommendedName>
</protein>
<name>A0ABR1IQE9_9AGAR</name>
<organism evidence="1 2">
    <name type="scientific">Marasmiellus scandens</name>
    <dbReference type="NCBI Taxonomy" id="2682957"/>
    <lineage>
        <taxon>Eukaryota</taxon>
        <taxon>Fungi</taxon>
        <taxon>Dikarya</taxon>
        <taxon>Basidiomycota</taxon>
        <taxon>Agaricomycotina</taxon>
        <taxon>Agaricomycetes</taxon>
        <taxon>Agaricomycetidae</taxon>
        <taxon>Agaricales</taxon>
        <taxon>Marasmiineae</taxon>
        <taxon>Omphalotaceae</taxon>
        <taxon>Marasmiellus</taxon>
    </lineage>
</organism>
<reference evidence="1 2" key="1">
    <citation type="submission" date="2024-01" db="EMBL/GenBank/DDBJ databases">
        <title>A draft genome for the cacao thread blight pathogen Marasmiellus scandens.</title>
        <authorList>
            <person name="Baruah I.K."/>
            <person name="Leung J."/>
            <person name="Bukari Y."/>
            <person name="Amoako-Attah I."/>
            <person name="Meinhardt L.W."/>
            <person name="Bailey B.A."/>
            <person name="Cohen S.P."/>
        </authorList>
    </citation>
    <scope>NUCLEOTIDE SEQUENCE [LARGE SCALE GENOMIC DNA]</scope>
    <source>
        <strain evidence="1 2">GH-19</strain>
    </source>
</reference>
<proteinExistence type="predicted"/>
<evidence type="ECO:0000313" key="2">
    <source>
        <dbReference type="Proteomes" id="UP001498398"/>
    </source>
</evidence>
<comment type="caution">
    <text evidence="1">The sequence shown here is derived from an EMBL/GenBank/DDBJ whole genome shotgun (WGS) entry which is preliminary data.</text>
</comment>
<dbReference type="EMBL" id="JBANRG010000093">
    <property type="protein sequence ID" value="KAK7436561.1"/>
    <property type="molecule type" value="Genomic_DNA"/>
</dbReference>
<accession>A0ABR1IQE9</accession>
<evidence type="ECO:0000313" key="1">
    <source>
        <dbReference type="EMBL" id="KAK7436561.1"/>
    </source>
</evidence>
<keyword evidence="2" id="KW-1185">Reference proteome</keyword>
<gene>
    <name evidence="1" type="ORF">VKT23_019115</name>
</gene>